<dbReference type="GO" id="GO:0006508">
    <property type="term" value="P:proteolysis"/>
    <property type="evidence" value="ECO:0007669"/>
    <property type="project" value="UniProtKB-KW"/>
</dbReference>
<dbReference type="Proteomes" id="UP000053660">
    <property type="component" value="Unassembled WGS sequence"/>
</dbReference>
<reference evidence="6 7" key="1">
    <citation type="submission" date="2014-03" db="EMBL/GenBank/DDBJ databases">
        <title>Draft genome of the hookworm Oesophagostomum dentatum.</title>
        <authorList>
            <person name="Mitreva M."/>
        </authorList>
    </citation>
    <scope>NUCLEOTIDE SEQUENCE [LARGE SCALE GENOMIC DNA]</scope>
    <source>
        <strain evidence="6 7">OD-Hann</strain>
    </source>
</reference>
<dbReference type="EMBL" id="KN584771">
    <property type="protein sequence ID" value="KHJ81855.1"/>
    <property type="molecule type" value="Genomic_DNA"/>
</dbReference>
<evidence type="ECO:0000256" key="5">
    <source>
        <dbReference type="ARBA" id="ARBA00023180"/>
    </source>
</evidence>
<dbReference type="Pfam" id="PF05577">
    <property type="entry name" value="Peptidase_S28"/>
    <property type="match status" value="2"/>
</dbReference>
<dbReference type="PANTHER" id="PTHR11010:SF34">
    <property type="entry name" value="SERINE PROTEASE F56F10.1-RELATED"/>
    <property type="match status" value="1"/>
</dbReference>
<dbReference type="PANTHER" id="PTHR11010">
    <property type="entry name" value="PROTEASE S28 PRO-X CARBOXYPEPTIDASE-RELATED"/>
    <property type="match status" value="1"/>
</dbReference>
<keyword evidence="4" id="KW-0378">Hydrolase</keyword>
<dbReference type="InterPro" id="IPR008758">
    <property type="entry name" value="Peptidase_S28"/>
</dbReference>
<comment type="similarity">
    <text evidence="1">Belongs to the peptidase S28 family.</text>
</comment>
<protein>
    <recommendedName>
        <fullName evidence="8">Serine carboxypeptidase S28</fullName>
    </recommendedName>
</protein>
<proteinExistence type="inferred from homology"/>
<dbReference type="AlphaFoldDB" id="A0A0B1SF56"/>
<evidence type="ECO:0000256" key="4">
    <source>
        <dbReference type="ARBA" id="ARBA00022801"/>
    </source>
</evidence>
<evidence type="ECO:0000256" key="2">
    <source>
        <dbReference type="ARBA" id="ARBA00022670"/>
    </source>
</evidence>
<keyword evidence="3" id="KW-0732">Signal</keyword>
<sequence>LLSIQRYQYNSKFYNASKGLVFLELGGEGSISPPGDKWVRDESTTMMKWAQEFGAAAFQLEHRFYGPKENSPTGKQDTESLKLLTIDQALADIKEFIDQMNAKYFANTKTHWVTFGGSYPGDLFAAPLKHMSCSYGQFPGSLSAFFRETYPDYTIGAISSSSAVHVFVDYYGGVPFL</sequence>
<organism evidence="6 7">
    <name type="scientific">Oesophagostomum dentatum</name>
    <name type="common">Nodular worm</name>
    <dbReference type="NCBI Taxonomy" id="61180"/>
    <lineage>
        <taxon>Eukaryota</taxon>
        <taxon>Metazoa</taxon>
        <taxon>Ecdysozoa</taxon>
        <taxon>Nematoda</taxon>
        <taxon>Chromadorea</taxon>
        <taxon>Rhabditida</taxon>
        <taxon>Rhabditina</taxon>
        <taxon>Rhabditomorpha</taxon>
        <taxon>Strongyloidea</taxon>
        <taxon>Strongylidae</taxon>
        <taxon>Oesophagostomum</taxon>
    </lineage>
</organism>
<evidence type="ECO:0000256" key="1">
    <source>
        <dbReference type="ARBA" id="ARBA00011079"/>
    </source>
</evidence>
<name>A0A0B1SF56_OESDE</name>
<evidence type="ECO:0000313" key="7">
    <source>
        <dbReference type="Proteomes" id="UP000053660"/>
    </source>
</evidence>
<evidence type="ECO:0000313" key="6">
    <source>
        <dbReference type="EMBL" id="KHJ81855.1"/>
    </source>
</evidence>
<dbReference type="InterPro" id="IPR029058">
    <property type="entry name" value="AB_hydrolase_fold"/>
</dbReference>
<evidence type="ECO:0008006" key="8">
    <source>
        <dbReference type="Google" id="ProtNLM"/>
    </source>
</evidence>
<dbReference type="OrthoDB" id="1735038at2759"/>
<dbReference type="Gene3D" id="3.40.50.1820">
    <property type="entry name" value="alpha/beta hydrolase"/>
    <property type="match status" value="1"/>
</dbReference>
<dbReference type="GO" id="GO:0008239">
    <property type="term" value="F:dipeptidyl-peptidase activity"/>
    <property type="evidence" value="ECO:0007669"/>
    <property type="project" value="TreeGrafter"/>
</dbReference>
<keyword evidence="7" id="KW-1185">Reference proteome</keyword>
<evidence type="ECO:0000256" key="3">
    <source>
        <dbReference type="ARBA" id="ARBA00022729"/>
    </source>
</evidence>
<keyword evidence="2" id="KW-0645">Protease</keyword>
<keyword evidence="5" id="KW-0325">Glycoprotein</keyword>
<gene>
    <name evidence="6" type="ORF">OESDEN_18456</name>
</gene>
<dbReference type="GO" id="GO:0070008">
    <property type="term" value="F:serine-type exopeptidase activity"/>
    <property type="evidence" value="ECO:0007669"/>
    <property type="project" value="InterPro"/>
</dbReference>
<accession>A0A0B1SF56</accession>
<feature type="non-terminal residue" evidence="6">
    <location>
        <position position="1"/>
    </location>
</feature>